<dbReference type="SUPFAM" id="SSF56399">
    <property type="entry name" value="ADP-ribosylation"/>
    <property type="match status" value="1"/>
</dbReference>
<sequence length="489" mass="53034">MTTTVSALSLPFEQAIAFFGAKTNATSEHWTDVWQRANARAFTVAGAATDALVSDFRAEIEKALEKGTTLAEFRKGFDQIVAKHGWEHTGTPGWRSRIIYETNLSMAYAAGRYSQQTEPETLAQYPYWQYVHSGSLHPRLNHLAWNGLTLRADDSWWDTHYPPNGWRCGCRVRPLSARGLARQGKAAPDQAPPIVTKPWVNPKTGEVHDVPVGIDPSFDYNPGQAWLAAKPAIPPNATFAVPPLRPAEPVPKPKAPPKPTPEPKFAPAPAELVSGIPRPAARSRSDGEVKTGRTRVMLPPRTTAAWHPADYKAAVADQSSARKAARAGATPAEAEAFASYLSDGYLALNQALRDEAGRIPAGVADLVGRLDAVVARSKLPTDLRLHRGTAYVEVFPSVEAALQAKGAVYVDDGYFSTTLQRSTAEVYGEAATRPPAPAVVFTIRARAGMAAAPGTDYEVEYVFPRGQRWRILDVQPVDDGAVHVLLEPA</sequence>
<evidence type="ECO:0000313" key="4">
    <source>
        <dbReference type="EMBL" id="MDC7787979.1"/>
    </source>
</evidence>
<dbReference type="InterPro" id="IPR003540">
    <property type="entry name" value="ADP-ribosyltransferase"/>
</dbReference>
<dbReference type="Proteomes" id="UP001165652">
    <property type="component" value="Unassembled WGS sequence"/>
</dbReference>
<comment type="caution">
    <text evidence="4">The sequence shown here is derived from an EMBL/GenBank/DDBJ whole genome shotgun (WGS) entry which is preliminary data.</text>
</comment>
<evidence type="ECO:0000313" key="5">
    <source>
        <dbReference type="Proteomes" id="UP001165652"/>
    </source>
</evidence>
<dbReference type="RefSeq" id="WP_272778815.1">
    <property type="nucleotide sequence ID" value="NZ_JAQQLI010000035.1"/>
</dbReference>
<dbReference type="PROSITE" id="PS51996">
    <property type="entry name" value="TR_MART"/>
    <property type="match status" value="1"/>
</dbReference>
<feature type="domain" description="Phage head morphogenesis" evidence="3">
    <location>
        <begin position="56"/>
        <end position="172"/>
    </location>
</feature>
<feature type="domain" description="ADP ribosyltransferase" evidence="2">
    <location>
        <begin position="325"/>
        <end position="477"/>
    </location>
</feature>
<feature type="compositionally biased region" description="Pro residues" evidence="1">
    <location>
        <begin position="243"/>
        <end position="266"/>
    </location>
</feature>
<feature type="region of interest" description="Disordered" evidence="1">
    <location>
        <begin position="240"/>
        <end position="268"/>
    </location>
</feature>
<dbReference type="EMBL" id="JAQQLI010000035">
    <property type="protein sequence ID" value="MDC7787979.1"/>
    <property type="molecule type" value="Genomic_DNA"/>
</dbReference>
<reference evidence="4" key="1">
    <citation type="journal article" date="2023" name="Microbiol Resour">
        <title>Genome Sequences of Rhodoplanes serenus and Two Thermotolerant Strains, Rhodoplanes tepidamans and 'Rhodoplanes cryptolactis,' Further Refine the Genus.</title>
        <authorList>
            <person name="Rayyan A.A."/>
            <person name="Kyndt J.A."/>
        </authorList>
    </citation>
    <scope>NUCLEOTIDE SEQUENCE</scope>
    <source>
        <strain evidence="4">DSM 9987</strain>
    </source>
</reference>
<dbReference type="Pfam" id="PF04233">
    <property type="entry name" value="Phage_Mu_F"/>
    <property type="match status" value="1"/>
</dbReference>
<reference evidence="4" key="2">
    <citation type="submission" date="2023-02" db="EMBL/GenBank/DDBJ databases">
        <authorList>
            <person name="Rayyan A."/>
            <person name="Meyer T."/>
            <person name="Kyndt J.A."/>
        </authorList>
    </citation>
    <scope>NUCLEOTIDE SEQUENCE</scope>
    <source>
        <strain evidence="4">DSM 9987</strain>
    </source>
</reference>
<name>A0ABT5JEE2_RHOTP</name>
<proteinExistence type="predicted"/>
<dbReference type="Gene3D" id="3.90.176.10">
    <property type="entry name" value="Toxin ADP-ribosyltransferase, Chain A, domain 1"/>
    <property type="match status" value="1"/>
</dbReference>
<keyword evidence="5" id="KW-1185">Reference proteome</keyword>
<dbReference type="Pfam" id="PF03496">
    <property type="entry name" value="ADPrib_exo_Tox"/>
    <property type="match status" value="1"/>
</dbReference>
<accession>A0ABT5JEE2</accession>
<gene>
    <name evidence="4" type="ORF">PQJ73_20005</name>
</gene>
<organism evidence="4 5">
    <name type="scientific">Rhodoplanes tepidamans</name>
    <name type="common">Rhodoplanes cryptolactis</name>
    <dbReference type="NCBI Taxonomy" id="200616"/>
    <lineage>
        <taxon>Bacteria</taxon>
        <taxon>Pseudomonadati</taxon>
        <taxon>Pseudomonadota</taxon>
        <taxon>Alphaproteobacteria</taxon>
        <taxon>Hyphomicrobiales</taxon>
        <taxon>Nitrobacteraceae</taxon>
        <taxon>Rhodoplanes</taxon>
    </lineage>
</organism>
<evidence type="ECO:0000259" key="3">
    <source>
        <dbReference type="Pfam" id="PF04233"/>
    </source>
</evidence>
<evidence type="ECO:0000259" key="2">
    <source>
        <dbReference type="Pfam" id="PF03496"/>
    </source>
</evidence>
<dbReference type="InterPro" id="IPR006528">
    <property type="entry name" value="Phage_head_morphogenesis_dom"/>
</dbReference>
<evidence type="ECO:0000256" key="1">
    <source>
        <dbReference type="SAM" id="MobiDB-lite"/>
    </source>
</evidence>
<protein>
    <submittedName>
        <fullName evidence="4">Phage minor head protein</fullName>
    </submittedName>
</protein>